<evidence type="ECO:0000256" key="4">
    <source>
        <dbReference type="ARBA" id="ARBA00023212"/>
    </source>
</evidence>
<comment type="subcellular location">
    <subcellularLocation>
        <location evidence="1">Cytoplasm</location>
        <location evidence="1">Cytoskeleton</location>
        <location evidence="1">Flagellum axoneme</location>
    </subcellularLocation>
</comment>
<feature type="region of interest" description="Disordered" evidence="8">
    <location>
        <begin position="358"/>
        <end position="384"/>
    </location>
</feature>
<dbReference type="RefSeq" id="XP_004714528.1">
    <property type="nucleotide sequence ID" value="XM_004714471.1"/>
</dbReference>
<dbReference type="PANTHER" id="PTHR47299:SF1">
    <property type="entry name" value="PROTEIN FAM166A"/>
    <property type="match status" value="1"/>
</dbReference>
<feature type="compositionally biased region" description="Basic and acidic residues" evidence="8">
    <location>
        <begin position="361"/>
        <end position="376"/>
    </location>
</feature>
<comment type="subunit">
    <text evidence="7">Microtubule inner protein component of sperm flagellar doublet microtubules.</text>
</comment>
<keyword evidence="3" id="KW-0282">Flagellum</keyword>
<sequence>MTAMQKQGLFTPEPHYIPGYAGFYPQLRYQVGNTYGRATAQLLTDPSVRKSPCSVLSPMSTAKFIEDFSKPKPPWVPCRDLMQPYIPHYTGLKPHKTFEIVGQYPPQELATEGLLGTGKRSRQRPANYMPYPPCPPCPPGRKEDIKDFGHPGLRLAYGEDWQSPHPFQDTQSNDLVLPHQLYHYRRDECLPPPQEAETLDVGRYQRLPQLDHPNLIQRKAISGYAGFVPRFAWVMGMNYREGVTHAMDEFDRNQCSELRARKGGRGLWARARAAVRASGRAAGEDRPRGGQGKPVSGRRPRKIPAAASGALSPELPREACLLPESGRRAAVCAFSRASASGTRAIWSPCCAGALEVGAPGPREESLRGPRPPERPPRGLAPGGLPGGRDALLVALINKGQVPKQRWRRAEVLVGEGTFRRTPSPGSPTGRVAPGGPAPGLCVAVFVETLAWRPVVLASVPQEVRTAPGCPETWAVAGRGTALRGMQG</sequence>
<evidence type="ECO:0000259" key="9">
    <source>
        <dbReference type="Pfam" id="PF10629"/>
    </source>
</evidence>
<dbReference type="InterPro" id="IPR018902">
    <property type="entry name" value="CMI2A-C-like_dom"/>
</dbReference>
<gene>
    <name evidence="11" type="primary">FAM166A</name>
</gene>
<keyword evidence="10" id="KW-1185">Reference proteome</keyword>
<feature type="domain" description="Ciliary microtubule inner protein 2A-C-like" evidence="9">
    <location>
        <begin position="13"/>
        <end position="45"/>
    </location>
</feature>
<dbReference type="Pfam" id="PF10629">
    <property type="entry name" value="CMI2B-like"/>
    <property type="match status" value="1"/>
</dbReference>
<evidence type="ECO:0000313" key="11">
    <source>
        <dbReference type="RefSeq" id="XP_004714528.1"/>
    </source>
</evidence>
<dbReference type="PANTHER" id="PTHR47299">
    <property type="entry name" value="PROTEIN FAM166A"/>
    <property type="match status" value="1"/>
</dbReference>
<proteinExistence type="inferred from homology"/>
<dbReference type="GeneID" id="101663461"/>
<comment type="similarity">
    <text evidence="6">Belongs to the CIMIP2 family.</text>
</comment>
<name>A0ABM0J4B4_ECHTE</name>
<keyword evidence="2" id="KW-0963">Cytoplasm</keyword>
<dbReference type="Proteomes" id="UP000694863">
    <property type="component" value="Unplaced"/>
</dbReference>
<organism evidence="10 11">
    <name type="scientific">Echinops telfairi</name>
    <name type="common">Lesser hedgehog tenrec</name>
    <dbReference type="NCBI Taxonomy" id="9371"/>
    <lineage>
        <taxon>Eukaryota</taxon>
        <taxon>Metazoa</taxon>
        <taxon>Chordata</taxon>
        <taxon>Craniata</taxon>
        <taxon>Vertebrata</taxon>
        <taxon>Euteleostomi</taxon>
        <taxon>Mammalia</taxon>
        <taxon>Eutheria</taxon>
        <taxon>Afrotheria</taxon>
        <taxon>Tenrecidae</taxon>
        <taxon>Tenrecinae</taxon>
        <taxon>Echinops</taxon>
    </lineage>
</organism>
<feature type="region of interest" description="Disordered" evidence="8">
    <location>
        <begin position="277"/>
        <end position="310"/>
    </location>
</feature>
<keyword evidence="5" id="KW-0966">Cell projection</keyword>
<evidence type="ECO:0000256" key="1">
    <source>
        <dbReference type="ARBA" id="ARBA00004611"/>
    </source>
</evidence>
<reference evidence="11" key="1">
    <citation type="submission" date="2025-08" db="UniProtKB">
        <authorList>
            <consortium name="RefSeq"/>
        </authorList>
    </citation>
    <scope>IDENTIFICATION</scope>
</reference>
<keyword evidence="4" id="KW-0206">Cytoskeleton</keyword>
<evidence type="ECO:0000313" key="10">
    <source>
        <dbReference type="Proteomes" id="UP000694863"/>
    </source>
</evidence>
<accession>A0ABM0J4B4</accession>
<dbReference type="InterPro" id="IPR052683">
    <property type="entry name" value="CIMIP2A"/>
</dbReference>
<evidence type="ECO:0000256" key="3">
    <source>
        <dbReference type="ARBA" id="ARBA00022846"/>
    </source>
</evidence>
<keyword evidence="3" id="KW-0969">Cilium</keyword>
<evidence type="ECO:0000256" key="7">
    <source>
        <dbReference type="ARBA" id="ARBA00046435"/>
    </source>
</evidence>
<evidence type="ECO:0000256" key="5">
    <source>
        <dbReference type="ARBA" id="ARBA00023273"/>
    </source>
</evidence>
<evidence type="ECO:0000256" key="8">
    <source>
        <dbReference type="SAM" id="MobiDB-lite"/>
    </source>
</evidence>
<protein>
    <submittedName>
        <fullName evidence="11">Protein FAM166A</fullName>
    </submittedName>
</protein>
<evidence type="ECO:0000256" key="2">
    <source>
        <dbReference type="ARBA" id="ARBA00022490"/>
    </source>
</evidence>
<evidence type="ECO:0000256" key="6">
    <source>
        <dbReference type="ARBA" id="ARBA00035661"/>
    </source>
</evidence>